<organism evidence="2">
    <name type="scientific">Pedococcus sp. KACC 23699</name>
    <dbReference type="NCBI Taxonomy" id="3149228"/>
    <lineage>
        <taxon>Bacteria</taxon>
        <taxon>Bacillati</taxon>
        <taxon>Actinomycetota</taxon>
        <taxon>Actinomycetes</taxon>
        <taxon>Micrococcales</taxon>
        <taxon>Intrasporangiaceae</taxon>
        <taxon>Pedococcus</taxon>
    </lineage>
</organism>
<dbReference type="SUPFAM" id="SSF159888">
    <property type="entry name" value="YdhG-like"/>
    <property type="match status" value="1"/>
</dbReference>
<dbReference type="RefSeq" id="WP_406831990.1">
    <property type="nucleotide sequence ID" value="NZ_CP157483.1"/>
</dbReference>
<dbReference type="Gene3D" id="3.90.1150.200">
    <property type="match status" value="1"/>
</dbReference>
<sequence length="119" mass="12954">MPADEVDEYLAGLDEPKRSTLEALRRSILTVVPDAQECISYGMPAFRVDGKVVAGFAAFKHHLAYLPHSGRVLSDLGDAISGYEHTSGSLHFPVDEPLPDDLVRRLVEEKLAVLGLDAP</sequence>
<evidence type="ECO:0000313" key="2">
    <source>
        <dbReference type="EMBL" id="XBO44504.1"/>
    </source>
</evidence>
<dbReference type="Pfam" id="PF08818">
    <property type="entry name" value="DUF1801"/>
    <property type="match status" value="1"/>
</dbReference>
<proteinExistence type="predicted"/>
<gene>
    <name evidence="2" type="ORF">ABEG17_03965</name>
</gene>
<name>A0AAU7JWR5_9MICO</name>
<dbReference type="AlphaFoldDB" id="A0AAU7JWR5"/>
<evidence type="ECO:0000259" key="1">
    <source>
        <dbReference type="Pfam" id="PF08818"/>
    </source>
</evidence>
<reference evidence="2" key="1">
    <citation type="submission" date="2024-05" db="EMBL/GenBank/DDBJ databases">
        <authorList>
            <person name="Kim S."/>
            <person name="Heo J."/>
            <person name="Choi H."/>
            <person name="Choi Y."/>
            <person name="Kwon S.-W."/>
            <person name="Kim Y."/>
        </authorList>
    </citation>
    <scope>NUCLEOTIDE SEQUENCE</scope>
    <source>
        <strain evidence="2">KACC 23699</strain>
    </source>
</reference>
<dbReference type="EMBL" id="CP157483">
    <property type="protein sequence ID" value="XBO44504.1"/>
    <property type="molecule type" value="Genomic_DNA"/>
</dbReference>
<feature type="domain" description="YdhG-like" evidence="1">
    <location>
        <begin position="17"/>
        <end position="110"/>
    </location>
</feature>
<dbReference type="InterPro" id="IPR014922">
    <property type="entry name" value="YdhG-like"/>
</dbReference>
<protein>
    <submittedName>
        <fullName evidence="2">DUF1801 domain-containing protein</fullName>
    </submittedName>
</protein>
<accession>A0AAU7JWR5</accession>